<dbReference type="STRING" id="270498.CHK_0149"/>
<dbReference type="PROSITE" id="PS51464">
    <property type="entry name" value="SIS"/>
    <property type="match status" value="1"/>
</dbReference>
<name>A0A0M2NIL6_9FIRM</name>
<proteinExistence type="inferred from homology"/>
<evidence type="ECO:0000259" key="2">
    <source>
        <dbReference type="PROSITE" id="PS51464"/>
    </source>
</evidence>
<dbReference type="PANTHER" id="PTHR43443:SF1">
    <property type="entry name" value="3-HEXULOSE-6-PHOSPHATE ISOMERASE"/>
    <property type="match status" value="1"/>
</dbReference>
<dbReference type="NCBIfam" id="TIGR03127">
    <property type="entry name" value="RuMP_HxlB"/>
    <property type="match status" value="1"/>
</dbReference>
<organism evidence="3 4">
    <name type="scientific">Christensenella hongkongensis</name>
    <dbReference type="NCBI Taxonomy" id="270498"/>
    <lineage>
        <taxon>Bacteria</taxon>
        <taxon>Bacillati</taxon>
        <taxon>Bacillota</taxon>
        <taxon>Clostridia</taxon>
        <taxon>Christensenellales</taxon>
        <taxon>Christensenellaceae</taxon>
        <taxon>Christensenella</taxon>
    </lineage>
</organism>
<dbReference type="PATRIC" id="fig|270498.16.peg.2707"/>
<accession>A0A0M2NIL6</accession>
<dbReference type="PANTHER" id="PTHR43443">
    <property type="entry name" value="3-HEXULOSE-6-PHOSPHATE ISOMERASE"/>
    <property type="match status" value="1"/>
</dbReference>
<dbReference type="InterPro" id="IPR001347">
    <property type="entry name" value="SIS_dom"/>
</dbReference>
<gene>
    <name evidence="3" type="ORF">CHK_0149</name>
</gene>
<evidence type="ECO:0000313" key="4">
    <source>
        <dbReference type="Proteomes" id="UP000034076"/>
    </source>
</evidence>
<dbReference type="GO" id="GO:1901135">
    <property type="term" value="P:carbohydrate derivative metabolic process"/>
    <property type="evidence" value="ECO:0007669"/>
    <property type="project" value="InterPro"/>
</dbReference>
<dbReference type="EMBL" id="LAYJ01000022">
    <property type="protein sequence ID" value="KKI52379.1"/>
    <property type="molecule type" value="Genomic_DNA"/>
</dbReference>
<dbReference type="OrthoDB" id="9797832at2"/>
<sequence length="181" mass="19271">MDEKMHAVLQEISRTVDGIDQNGAERFAQMMCAAPRIFFAGGGRSGLMIRALAMRAMHLGKPAYVLGEVTTPSVAAGDLLVIASGSGETESFVSHAKKAKKLGAKLATVTINPQASIGSLADCTVQIDAPAKADGGQASIQPMGSLFEQAMLLFFDRTVLRMMEILDKTPGEMYKNHANLE</sequence>
<evidence type="ECO:0000256" key="1">
    <source>
        <dbReference type="ARBA" id="ARBA00009235"/>
    </source>
</evidence>
<evidence type="ECO:0000313" key="3">
    <source>
        <dbReference type="EMBL" id="KKI52379.1"/>
    </source>
</evidence>
<keyword evidence="4" id="KW-1185">Reference proteome</keyword>
<dbReference type="Pfam" id="PF01380">
    <property type="entry name" value="SIS"/>
    <property type="match status" value="1"/>
</dbReference>
<dbReference type="SUPFAM" id="SSF53697">
    <property type="entry name" value="SIS domain"/>
    <property type="match status" value="1"/>
</dbReference>
<dbReference type="Proteomes" id="UP000034076">
    <property type="component" value="Unassembled WGS sequence"/>
</dbReference>
<keyword evidence="3" id="KW-0413">Isomerase</keyword>
<dbReference type="InterPro" id="IPR017552">
    <property type="entry name" value="PHI/rmpB"/>
</dbReference>
<dbReference type="GO" id="GO:0016853">
    <property type="term" value="F:isomerase activity"/>
    <property type="evidence" value="ECO:0007669"/>
    <property type="project" value="UniProtKB-KW"/>
</dbReference>
<reference evidence="3 4" key="1">
    <citation type="submission" date="2015-04" db="EMBL/GenBank/DDBJ databases">
        <title>Draft genome sequence of bacteremic isolate Catabacter hongkongensis type strain HKU16T.</title>
        <authorList>
            <person name="Lau S.K."/>
            <person name="Teng J.L."/>
            <person name="Huang Y."/>
            <person name="Curreem S.O."/>
            <person name="Tsui S.K."/>
            <person name="Woo P.C."/>
        </authorList>
    </citation>
    <scope>NUCLEOTIDE SEQUENCE [LARGE SCALE GENOMIC DNA]</scope>
    <source>
        <strain evidence="3 4">HKU16</strain>
    </source>
</reference>
<dbReference type="Gene3D" id="3.40.50.10490">
    <property type="entry name" value="Glucose-6-phosphate isomerase like protein, domain 1"/>
    <property type="match status" value="1"/>
</dbReference>
<feature type="domain" description="SIS" evidence="2">
    <location>
        <begin position="27"/>
        <end position="168"/>
    </location>
</feature>
<dbReference type="GO" id="GO:0097367">
    <property type="term" value="F:carbohydrate derivative binding"/>
    <property type="evidence" value="ECO:0007669"/>
    <property type="project" value="InterPro"/>
</dbReference>
<comment type="similarity">
    <text evidence="1">Belongs to the SIS family. PHI subfamily.</text>
</comment>
<dbReference type="InterPro" id="IPR046348">
    <property type="entry name" value="SIS_dom_sf"/>
</dbReference>
<protein>
    <submittedName>
        <fullName evidence="3">6-phospho-3-hexuloisomerase</fullName>
    </submittedName>
</protein>
<dbReference type="AlphaFoldDB" id="A0A0M2NIL6"/>
<comment type="caution">
    <text evidence="3">The sequence shown here is derived from an EMBL/GenBank/DDBJ whole genome shotgun (WGS) entry which is preliminary data.</text>
</comment>
<dbReference type="RefSeq" id="WP_046441994.1">
    <property type="nucleotide sequence ID" value="NZ_CAUERS010000007.1"/>
</dbReference>
<dbReference type="CDD" id="cd05005">
    <property type="entry name" value="SIS_PHI"/>
    <property type="match status" value="1"/>
</dbReference>